<dbReference type="EMBL" id="CCBN010000015">
    <property type="protein sequence ID" value="CDO56535.1"/>
    <property type="molecule type" value="Genomic_DNA"/>
</dbReference>
<reference evidence="3" key="1">
    <citation type="submission" date="2014-03" db="EMBL/GenBank/DDBJ databases">
        <authorList>
            <person name="Casaregola S."/>
        </authorList>
    </citation>
    <scope>NUCLEOTIDE SEQUENCE [LARGE SCALE GENOMIC DNA]</scope>
    <source>
        <strain evidence="3">CLIB 918</strain>
    </source>
</reference>
<organism evidence="3 4">
    <name type="scientific">Geotrichum candidum</name>
    <name type="common">Oospora lactis</name>
    <name type="synonym">Dipodascus geotrichum</name>
    <dbReference type="NCBI Taxonomy" id="1173061"/>
    <lineage>
        <taxon>Eukaryota</taxon>
        <taxon>Fungi</taxon>
        <taxon>Dikarya</taxon>
        <taxon>Ascomycota</taxon>
        <taxon>Saccharomycotina</taxon>
        <taxon>Dipodascomycetes</taxon>
        <taxon>Dipodascales</taxon>
        <taxon>Dipodascaceae</taxon>
        <taxon>Geotrichum</taxon>
    </lineage>
</organism>
<keyword evidence="4" id="KW-1185">Reference proteome</keyword>
<evidence type="ECO:0000256" key="1">
    <source>
        <dbReference type="SAM" id="MobiDB-lite"/>
    </source>
</evidence>
<dbReference type="AlphaFoldDB" id="A0A0J9XGV4"/>
<evidence type="ECO:0000313" key="3">
    <source>
        <dbReference type="EMBL" id="CDO56535.1"/>
    </source>
</evidence>
<feature type="compositionally biased region" description="Polar residues" evidence="1">
    <location>
        <begin position="220"/>
        <end position="230"/>
    </location>
</feature>
<feature type="domain" description="PH" evidence="2">
    <location>
        <begin position="65"/>
        <end position="159"/>
    </location>
</feature>
<comment type="caution">
    <text evidence="3">The sequence shown here is derived from an EMBL/GenBank/DDBJ whole genome shotgun (WGS) entry which is preliminary data.</text>
</comment>
<gene>
    <name evidence="3" type="ORF">BN980_GECA15s02628g</name>
</gene>
<dbReference type="SMART" id="SM00233">
    <property type="entry name" value="PH"/>
    <property type="match status" value="2"/>
</dbReference>
<dbReference type="Proteomes" id="UP000242525">
    <property type="component" value="Unassembled WGS sequence"/>
</dbReference>
<feature type="compositionally biased region" description="Polar residues" evidence="1">
    <location>
        <begin position="320"/>
        <end position="336"/>
    </location>
</feature>
<evidence type="ECO:0000259" key="2">
    <source>
        <dbReference type="PROSITE" id="PS50003"/>
    </source>
</evidence>
<sequence>MTSAAQHYPPVIPENALATHPALIHHRQSIPLSQRNLRSSFDGSGASASHSGAASTMAQQYISDKHMCSGWLYKRGKRKTWKKRWFVLRDSQLTYYKDDKEYKPKDIISTSDIMAVAMLTNDNKPNHFAFFTPSKNYHLRADTTKEAESWVEKLKVALDYASQKALSSSFIRLNVLDSVAENNNRNSVHAMPTMFKANQPFKATPNKAATNLLKRHSINGPVSSLNNNLPRLSPQGVRPSFDGNTISNSVDSNTTSLHTGSLFSGQDAAPSSCASDYGSLIIKKQPDFNLEQRLPQPPRQQQPINDEDDDDDDSFIQEPIDNTLNTFNNPDTNISPSPKPVQNILETGFLLRLKRRYKQWRNQYVVLTNGKIEFYKNERSKNPLKVIPIEDLIDVVELDAISKSKQFCMQLITPEKRIKFCAQSEDDLIRWLAAIKAIIDASPSTATIAYDLIEEE</sequence>
<name>A0A0J9XGV4_GEOCN</name>
<evidence type="ECO:0000313" key="4">
    <source>
        <dbReference type="Proteomes" id="UP000242525"/>
    </source>
</evidence>
<feature type="region of interest" description="Disordered" evidence="1">
    <location>
        <begin position="289"/>
        <end position="339"/>
    </location>
</feature>
<feature type="domain" description="PH" evidence="2">
    <location>
        <begin position="343"/>
        <end position="440"/>
    </location>
</feature>
<dbReference type="OrthoDB" id="2157866at2759"/>
<dbReference type="InterPro" id="IPR001849">
    <property type="entry name" value="PH_domain"/>
</dbReference>
<protein>
    <recommendedName>
        <fullName evidence="2">PH domain-containing protein</fullName>
    </recommendedName>
</protein>
<dbReference type="PANTHER" id="PTHR14336:SF15">
    <property type="entry name" value="DUAL ADAPTER FOR PHOSPHOTYROSINE AND 3-PHOSPHOTYROSINE AND 3-PHOSPHOINOSITIDE"/>
    <property type="match status" value="1"/>
</dbReference>
<dbReference type="Pfam" id="PF00169">
    <property type="entry name" value="PH"/>
    <property type="match status" value="2"/>
</dbReference>
<feature type="compositionally biased region" description="Acidic residues" evidence="1">
    <location>
        <begin position="305"/>
        <end position="315"/>
    </location>
</feature>
<feature type="region of interest" description="Disordered" evidence="1">
    <location>
        <begin position="219"/>
        <end position="249"/>
    </location>
</feature>
<dbReference type="Gene3D" id="2.30.29.30">
    <property type="entry name" value="Pleckstrin-homology domain (PH domain)/Phosphotyrosine-binding domain (PTB)"/>
    <property type="match status" value="2"/>
</dbReference>
<dbReference type="CDD" id="cd13298">
    <property type="entry name" value="PH1_PH_fungal"/>
    <property type="match status" value="1"/>
</dbReference>
<dbReference type="CDD" id="cd13299">
    <property type="entry name" value="PH2_PH_fungal"/>
    <property type="match status" value="1"/>
</dbReference>
<proteinExistence type="predicted"/>
<dbReference type="STRING" id="1173061.A0A0J9XGV4"/>
<dbReference type="FunFam" id="2.30.29.30:FF:000286">
    <property type="entry name" value="PH-protein kinase domain containing protein"/>
    <property type="match status" value="1"/>
</dbReference>
<accession>A0A0J9XGV4</accession>
<dbReference type="InterPro" id="IPR051707">
    <property type="entry name" value="PI-Interact_SigTrans_Reg"/>
</dbReference>
<dbReference type="InterPro" id="IPR011993">
    <property type="entry name" value="PH-like_dom_sf"/>
</dbReference>
<dbReference type="PROSITE" id="PS50003">
    <property type="entry name" value="PH_DOMAIN"/>
    <property type="match status" value="2"/>
</dbReference>
<dbReference type="SUPFAM" id="SSF50729">
    <property type="entry name" value="PH domain-like"/>
    <property type="match status" value="2"/>
</dbReference>
<dbReference type="PANTHER" id="PTHR14336">
    <property type="entry name" value="TANDEM PH DOMAIN CONTAINING PROTEIN"/>
    <property type="match status" value="1"/>
</dbReference>